<comment type="caution">
    <text evidence="7">The sequence shown here is derived from an EMBL/GenBank/DDBJ whole genome shotgun (WGS) entry which is preliminary data.</text>
</comment>
<gene>
    <name evidence="7" type="ORF">NQ314_016762</name>
</gene>
<dbReference type="PROSITE" id="PS01186">
    <property type="entry name" value="EGF_2"/>
    <property type="match status" value="1"/>
</dbReference>
<dbReference type="PRINTS" id="PR00010">
    <property type="entry name" value="EGFBLOOD"/>
</dbReference>
<evidence type="ECO:0000256" key="3">
    <source>
        <dbReference type="ARBA" id="ARBA00022737"/>
    </source>
</evidence>
<evidence type="ECO:0000256" key="2">
    <source>
        <dbReference type="ARBA" id="ARBA00022729"/>
    </source>
</evidence>
<accession>A0AAV8WVE6</accession>
<feature type="disulfide bond" evidence="5">
    <location>
        <begin position="59"/>
        <end position="68"/>
    </location>
</feature>
<dbReference type="Proteomes" id="UP001162156">
    <property type="component" value="Unassembled WGS sequence"/>
</dbReference>
<dbReference type="PANTHER" id="PTHR12916">
    <property type="entry name" value="CYTOCHROME C OXIDASE POLYPEPTIDE VIC-2"/>
    <property type="match status" value="1"/>
</dbReference>
<dbReference type="PROSITE" id="PS50026">
    <property type="entry name" value="EGF_3"/>
    <property type="match status" value="2"/>
</dbReference>
<evidence type="ECO:0000259" key="6">
    <source>
        <dbReference type="PROSITE" id="PS50026"/>
    </source>
</evidence>
<dbReference type="CDD" id="cd00054">
    <property type="entry name" value="EGF_CA"/>
    <property type="match status" value="1"/>
</dbReference>
<name>A0AAV8WVE6_9CUCU</name>
<evidence type="ECO:0000313" key="8">
    <source>
        <dbReference type="Proteomes" id="UP001162156"/>
    </source>
</evidence>
<proteinExistence type="predicted"/>
<dbReference type="SMART" id="SM00179">
    <property type="entry name" value="EGF_CA"/>
    <property type="match status" value="2"/>
</dbReference>
<dbReference type="Gene3D" id="2.10.25.10">
    <property type="entry name" value="Laminin"/>
    <property type="match status" value="2"/>
</dbReference>
<dbReference type="PROSITE" id="PS00022">
    <property type="entry name" value="EGF_1"/>
    <property type="match status" value="2"/>
</dbReference>
<keyword evidence="1 5" id="KW-0245">EGF-like domain</keyword>
<comment type="caution">
    <text evidence="5">Lacks conserved residue(s) required for the propagation of feature annotation.</text>
</comment>
<dbReference type="GO" id="GO:0005509">
    <property type="term" value="F:calcium ion binding"/>
    <property type="evidence" value="ECO:0007669"/>
    <property type="project" value="InterPro"/>
</dbReference>
<evidence type="ECO:0000256" key="1">
    <source>
        <dbReference type="ARBA" id="ARBA00022536"/>
    </source>
</evidence>
<keyword evidence="8" id="KW-1185">Reference proteome</keyword>
<dbReference type="Pfam" id="PF00008">
    <property type="entry name" value="EGF"/>
    <property type="match status" value="1"/>
</dbReference>
<feature type="disulfide bond" evidence="5">
    <location>
        <begin position="36"/>
        <end position="46"/>
    </location>
</feature>
<feature type="domain" description="EGF-like" evidence="6">
    <location>
        <begin position="32"/>
        <end position="69"/>
    </location>
</feature>
<dbReference type="InterPro" id="IPR001881">
    <property type="entry name" value="EGF-like_Ca-bd_dom"/>
</dbReference>
<dbReference type="GO" id="GO:0005112">
    <property type="term" value="F:Notch binding"/>
    <property type="evidence" value="ECO:0007669"/>
    <property type="project" value="TreeGrafter"/>
</dbReference>
<dbReference type="EMBL" id="JANEYF010004667">
    <property type="protein sequence ID" value="KAJ8930436.1"/>
    <property type="molecule type" value="Genomic_DNA"/>
</dbReference>
<dbReference type="GO" id="GO:0007219">
    <property type="term" value="P:Notch signaling pathway"/>
    <property type="evidence" value="ECO:0007669"/>
    <property type="project" value="TreeGrafter"/>
</dbReference>
<feature type="disulfide bond" evidence="5">
    <location>
        <begin position="98"/>
        <end position="107"/>
    </location>
</feature>
<dbReference type="AlphaFoldDB" id="A0AAV8WVE6"/>
<dbReference type="PANTHER" id="PTHR12916:SF4">
    <property type="entry name" value="UNINFLATABLE, ISOFORM C"/>
    <property type="match status" value="1"/>
</dbReference>
<sequence>MRISSTYVECICPVGYIGNGIGPNGCTLSSSPFNPCVSNPCLNGDCSTNNITGDYICNCRRKYTGRNCDIIKDPCSSNPCLNGGTCQNILQLSFKCICKSGYVGTICESQAQGKPILPIY</sequence>
<organism evidence="7 8">
    <name type="scientific">Rhamnusium bicolor</name>
    <dbReference type="NCBI Taxonomy" id="1586634"/>
    <lineage>
        <taxon>Eukaryota</taxon>
        <taxon>Metazoa</taxon>
        <taxon>Ecdysozoa</taxon>
        <taxon>Arthropoda</taxon>
        <taxon>Hexapoda</taxon>
        <taxon>Insecta</taxon>
        <taxon>Pterygota</taxon>
        <taxon>Neoptera</taxon>
        <taxon>Endopterygota</taxon>
        <taxon>Coleoptera</taxon>
        <taxon>Polyphaga</taxon>
        <taxon>Cucujiformia</taxon>
        <taxon>Chrysomeloidea</taxon>
        <taxon>Cerambycidae</taxon>
        <taxon>Lepturinae</taxon>
        <taxon>Rhagiini</taxon>
        <taxon>Rhamnusium</taxon>
    </lineage>
</organism>
<dbReference type="SMART" id="SM00181">
    <property type="entry name" value="EGF"/>
    <property type="match status" value="2"/>
</dbReference>
<keyword evidence="4 5" id="KW-1015">Disulfide bond</keyword>
<protein>
    <recommendedName>
        <fullName evidence="6">EGF-like domain-containing protein</fullName>
    </recommendedName>
</protein>
<keyword evidence="2" id="KW-0732">Signal</keyword>
<dbReference type="InterPro" id="IPR000742">
    <property type="entry name" value="EGF"/>
</dbReference>
<dbReference type="SUPFAM" id="SSF57196">
    <property type="entry name" value="EGF/Laminin"/>
    <property type="match status" value="2"/>
</dbReference>
<evidence type="ECO:0000313" key="7">
    <source>
        <dbReference type="EMBL" id="KAJ8930436.1"/>
    </source>
</evidence>
<feature type="domain" description="EGF-like" evidence="6">
    <location>
        <begin position="71"/>
        <end position="108"/>
    </location>
</feature>
<evidence type="ECO:0000256" key="5">
    <source>
        <dbReference type="PROSITE-ProRule" id="PRU00076"/>
    </source>
</evidence>
<reference evidence="7" key="1">
    <citation type="journal article" date="2023" name="Insect Mol. Biol.">
        <title>Genome sequencing provides insights into the evolution of gene families encoding plant cell wall-degrading enzymes in longhorned beetles.</title>
        <authorList>
            <person name="Shin N.R."/>
            <person name="Okamura Y."/>
            <person name="Kirsch R."/>
            <person name="Pauchet Y."/>
        </authorList>
    </citation>
    <scope>NUCLEOTIDE SEQUENCE</scope>
    <source>
        <strain evidence="7">RBIC_L_NR</strain>
    </source>
</reference>
<evidence type="ECO:0000256" key="4">
    <source>
        <dbReference type="ARBA" id="ARBA00023157"/>
    </source>
</evidence>
<dbReference type="FunFam" id="2.10.25.10:FF:000602">
    <property type="entry name" value="Notch receptor protein"/>
    <property type="match status" value="1"/>
</dbReference>
<keyword evidence="3" id="KW-0677">Repeat</keyword>